<dbReference type="RefSeq" id="WP_004029959.1">
    <property type="nucleotide sequence ID" value="NZ_AMPO01000002.1"/>
</dbReference>
<dbReference type="AlphaFoldDB" id="K2R215"/>
<sequence>MKIMIAYYSWQGHTRKVVEALAAKLGAETERIEPVKQSSMATKAMKAYFSLKSDINPCRTDLSDLDHLIVATPVWADHPTPYVMKYISLLTNTSEKTFSILVEMGGRGADITIKKVRKALEKKGMKFVASAVTVERDVDDDNFESTITDMADLIKNISIV</sequence>
<dbReference type="OrthoDB" id="73155at2157"/>
<dbReference type="InterPro" id="IPR029039">
    <property type="entry name" value="Flavoprotein-like_sf"/>
</dbReference>
<comment type="cofactor">
    <cofactor evidence="1">
        <name>[4Fe-4S] cluster</name>
        <dbReference type="ChEBI" id="CHEBI:49883"/>
    </cofactor>
</comment>
<dbReference type="Gene3D" id="3.40.50.360">
    <property type="match status" value="1"/>
</dbReference>
<proteinExistence type="inferred from homology"/>
<evidence type="ECO:0000313" key="4">
    <source>
        <dbReference type="EMBL" id="EKF86568.1"/>
    </source>
</evidence>
<gene>
    <name evidence="4" type="ORF">A994_03758</name>
</gene>
<comment type="caution">
    <text evidence="4">The sequence shown here is derived from an EMBL/GenBank/DDBJ whole genome shotgun (WGS) entry which is preliminary data.</text>
</comment>
<feature type="domain" description="NADPH-dependent FMN reductase-like" evidence="3">
    <location>
        <begin position="11"/>
        <end position="136"/>
    </location>
</feature>
<dbReference type="Pfam" id="PF03358">
    <property type="entry name" value="FMN_red"/>
    <property type="match status" value="1"/>
</dbReference>
<dbReference type="SUPFAM" id="SSF52218">
    <property type="entry name" value="Flavoproteins"/>
    <property type="match status" value="1"/>
</dbReference>
<dbReference type="Proteomes" id="UP000007360">
    <property type="component" value="Unassembled WGS sequence"/>
</dbReference>
<dbReference type="GO" id="GO:0016491">
    <property type="term" value="F:oxidoreductase activity"/>
    <property type="evidence" value="ECO:0007669"/>
    <property type="project" value="InterPro"/>
</dbReference>
<reference evidence="4 5" key="1">
    <citation type="journal article" date="2012" name="J. Bacteriol.">
        <title>Draft genome sequence of Methanobacterium formicicum DSM 3637, an archaebacterium isolated from the methane producer amoeba Pelomyxa palustris.</title>
        <authorList>
            <person name="Gutierrez G."/>
        </authorList>
    </citation>
    <scope>NUCLEOTIDE SEQUENCE [LARGE SCALE GENOMIC DNA]</scope>
    <source>
        <strain evidence="5">DSM 3637 / PP1</strain>
    </source>
</reference>
<dbReference type="EMBL" id="AMPO01000002">
    <property type="protein sequence ID" value="EKF86568.1"/>
    <property type="molecule type" value="Genomic_DNA"/>
</dbReference>
<keyword evidence="5" id="KW-1185">Reference proteome</keyword>
<evidence type="ECO:0000256" key="2">
    <source>
        <dbReference type="ARBA" id="ARBA00038292"/>
    </source>
</evidence>
<evidence type="ECO:0000313" key="5">
    <source>
        <dbReference type="Proteomes" id="UP000007360"/>
    </source>
</evidence>
<organism evidence="4 5">
    <name type="scientific">Methanobacterium formicicum (strain DSM 3637 / PP1)</name>
    <dbReference type="NCBI Taxonomy" id="1204725"/>
    <lineage>
        <taxon>Archaea</taxon>
        <taxon>Methanobacteriati</taxon>
        <taxon>Methanobacteriota</taxon>
        <taxon>Methanomada group</taxon>
        <taxon>Methanobacteria</taxon>
        <taxon>Methanobacteriales</taxon>
        <taxon>Methanobacteriaceae</taxon>
        <taxon>Methanobacterium</taxon>
    </lineage>
</organism>
<dbReference type="InterPro" id="IPR005025">
    <property type="entry name" value="FMN_Rdtase-like_dom"/>
</dbReference>
<protein>
    <recommendedName>
        <fullName evidence="3">NADPH-dependent FMN reductase-like domain-containing protein</fullName>
    </recommendedName>
</protein>
<accession>K2R215</accession>
<comment type="similarity">
    <text evidence="2">Belongs to the SsuE family. Isf subfamily.</text>
</comment>
<name>K2R215_METFP</name>
<evidence type="ECO:0000259" key="3">
    <source>
        <dbReference type="Pfam" id="PF03358"/>
    </source>
</evidence>
<evidence type="ECO:0000256" key="1">
    <source>
        <dbReference type="ARBA" id="ARBA00001966"/>
    </source>
</evidence>
<dbReference type="PATRIC" id="fig|1204725.3.peg.758"/>